<evidence type="ECO:0000313" key="2">
    <source>
        <dbReference type="EMBL" id="SPF45277.1"/>
    </source>
</evidence>
<feature type="compositionally biased region" description="Basic and acidic residues" evidence="1">
    <location>
        <begin position="21"/>
        <end position="33"/>
    </location>
</feature>
<evidence type="ECO:0000256" key="1">
    <source>
        <dbReference type="SAM" id="MobiDB-lite"/>
    </source>
</evidence>
<gene>
    <name evidence="2" type="ORF">SBA1_570019</name>
</gene>
<evidence type="ECO:0000313" key="3">
    <source>
        <dbReference type="Proteomes" id="UP000238701"/>
    </source>
</evidence>
<protein>
    <submittedName>
        <fullName evidence="2">Uncharacterized protein</fullName>
    </submittedName>
</protein>
<dbReference type="AlphaFoldDB" id="A0A2U3L0A3"/>
<sequence length="55" mass="6088">MHAAGSLGGWPSLNFMAARRHPEGPRFHQRDEGSPAQDFVYGRSLAPPEKRLRSG</sequence>
<organism evidence="2 3">
    <name type="scientific">Candidatus Sulfotelmatobacter kueseliae</name>
    <dbReference type="NCBI Taxonomy" id="2042962"/>
    <lineage>
        <taxon>Bacteria</taxon>
        <taxon>Pseudomonadati</taxon>
        <taxon>Acidobacteriota</taxon>
        <taxon>Terriglobia</taxon>
        <taxon>Terriglobales</taxon>
        <taxon>Candidatus Korobacteraceae</taxon>
        <taxon>Candidatus Sulfotelmatobacter</taxon>
    </lineage>
</organism>
<dbReference type="EMBL" id="OMOD01000152">
    <property type="protein sequence ID" value="SPF45277.1"/>
    <property type="molecule type" value="Genomic_DNA"/>
</dbReference>
<name>A0A2U3L0A3_9BACT</name>
<accession>A0A2U3L0A3</accession>
<reference evidence="3" key="1">
    <citation type="submission" date="2018-02" db="EMBL/GenBank/DDBJ databases">
        <authorList>
            <person name="Hausmann B."/>
        </authorList>
    </citation>
    <scope>NUCLEOTIDE SEQUENCE [LARGE SCALE GENOMIC DNA]</scope>
    <source>
        <strain evidence="3">Peat soil MAG SbA1</strain>
    </source>
</reference>
<proteinExistence type="predicted"/>
<dbReference type="Proteomes" id="UP000238701">
    <property type="component" value="Unassembled WGS sequence"/>
</dbReference>
<feature type="region of interest" description="Disordered" evidence="1">
    <location>
        <begin position="21"/>
        <end position="55"/>
    </location>
</feature>